<evidence type="ECO:0000313" key="3">
    <source>
        <dbReference type="Proteomes" id="UP001165283"/>
    </source>
</evidence>
<gene>
    <name evidence="2" type="ORF">KDL28_24790</name>
</gene>
<proteinExistence type="predicted"/>
<sequence length="80" mass="8469">MSTHVRSSGPAGLDRRRVGRIVAVWAIAAVGVLLFASVTFVGPVVATLYGTHGIHLGDLVVLLLAVIVASRRTARLVRVR</sequence>
<keyword evidence="3" id="KW-1185">Reference proteome</keyword>
<feature type="transmembrane region" description="Helical" evidence="1">
    <location>
        <begin position="52"/>
        <end position="70"/>
    </location>
</feature>
<comment type="caution">
    <text evidence="2">The sequence shown here is derived from an EMBL/GenBank/DDBJ whole genome shotgun (WGS) entry which is preliminary data.</text>
</comment>
<dbReference type="EMBL" id="JAGSOV010000053">
    <property type="protein sequence ID" value="MCO1658284.1"/>
    <property type="molecule type" value="Genomic_DNA"/>
</dbReference>
<keyword evidence="1" id="KW-1133">Transmembrane helix</keyword>
<evidence type="ECO:0000256" key="1">
    <source>
        <dbReference type="SAM" id="Phobius"/>
    </source>
</evidence>
<feature type="transmembrane region" description="Helical" evidence="1">
    <location>
        <begin position="21"/>
        <end position="46"/>
    </location>
</feature>
<dbReference type="Proteomes" id="UP001165283">
    <property type="component" value="Unassembled WGS sequence"/>
</dbReference>
<accession>A0ABT1A5K7</accession>
<protein>
    <submittedName>
        <fullName evidence="2">Uncharacterized protein</fullName>
    </submittedName>
</protein>
<organism evidence="2 3">
    <name type="scientific">Pseudonocardia humida</name>
    <dbReference type="NCBI Taxonomy" id="2800819"/>
    <lineage>
        <taxon>Bacteria</taxon>
        <taxon>Bacillati</taxon>
        <taxon>Actinomycetota</taxon>
        <taxon>Actinomycetes</taxon>
        <taxon>Pseudonocardiales</taxon>
        <taxon>Pseudonocardiaceae</taxon>
        <taxon>Pseudonocardia</taxon>
    </lineage>
</organism>
<keyword evidence="1" id="KW-0812">Transmembrane</keyword>
<reference evidence="2" key="1">
    <citation type="submission" date="2021-04" db="EMBL/GenBank/DDBJ databases">
        <title>Pseudonocardia sp. nov., isolated from sandy soil of mangrove forest.</title>
        <authorList>
            <person name="Zan Z."/>
            <person name="Huang R."/>
            <person name="Liu W."/>
        </authorList>
    </citation>
    <scope>NUCLEOTIDE SEQUENCE</scope>
    <source>
        <strain evidence="2">S2-4</strain>
    </source>
</reference>
<name>A0ABT1A5K7_9PSEU</name>
<dbReference type="RefSeq" id="WP_252442086.1">
    <property type="nucleotide sequence ID" value="NZ_JAGSOV010000053.1"/>
</dbReference>
<keyword evidence="1" id="KW-0472">Membrane</keyword>
<evidence type="ECO:0000313" key="2">
    <source>
        <dbReference type="EMBL" id="MCO1658284.1"/>
    </source>
</evidence>